<dbReference type="GO" id="GO:0003735">
    <property type="term" value="F:structural constituent of ribosome"/>
    <property type="evidence" value="ECO:0007669"/>
    <property type="project" value="InterPro"/>
</dbReference>
<gene>
    <name evidence="8" type="primary">rps3</name>
</gene>
<keyword evidence="4 8" id="KW-0496">Mitochondrion</keyword>
<reference evidence="8" key="2">
    <citation type="submission" date="2016-03" db="EMBL/GenBank/DDBJ databases">
        <authorList>
            <person name="Ploux O."/>
        </authorList>
    </citation>
    <scope>NUCLEOTIDE SEQUENCE</scope>
    <source>
        <strain evidence="8">CBS 764</strain>
    </source>
</reference>
<dbReference type="EMBL" id="KM595068">
    <property type="protein sequence ID" value="AMQ25907.1"/>
    <property type="molecule type" value="Genomic_DNA"/>
</dbReference>
<geneLocation type="mitochondrion" evidence="8"/>
<dbReference type="InterPro" id="IPR007980">
    <property type="entry name" value="Ribosomal_uS3m_fun"/>
</dbReference>
<evidence type="ECO:0000313" key="8">
    <source>
        <dbReference type="EMBL" id="AMQ25907.1"/>
    </source>
</evidence>
<evidence type="ECO:0000256" key="6">
    <source>
        <dbReference type="ARBA" id="ARBA00035157"/>
    </source>
</evidence>
<proteinExistence type="inferred from homology"/>
<evidence type="ECO:0000256" key="5">
    <source>
        <dbReference type="ARBA" id="ARBA00023274"/>
    </source>
</evidence>
<organism evidence="8">
    <name type="scientific">Torulaspora globosa</name>
    <dbReference type="NCBI Taxonomy" id="48254"/>
    <lineage>
        <taxon>Eukaryota</taxon>
        <taxon>Fungi</taxon>
        <taxon>Dikarya</taxon>
        <taxon>Ascomycota</taxon>
        <taxon>Saccharomycotina</taxon>
        <taxon>Saccharomycetes</taxon>
        <taxon>Saccharomycetales</taxon>
        <taxon>Saccharomycetaceae</taxon>
        <taxon>Torulaspora</taxon>
    </lineage>
</organism>
<comment type="similarity">
    <text evidence="2">Belongs to the universal ribosomal protein uS3 family.</text>
</comment>
<dbReference type="Pfam" id="PF05316">
    <property type="entry name" value="VAR1"/>
    <property type="match status" value="2"/>
</dbReference>
<sequence>MNLNLLKLLNNKLNIKNKDENRLLLKALLLELNKNRLSKNIINNKDINKYMNELNNKGNKLQHMNNMNNWTTQIYNYNKNLEITTVMKDKILTKLLYKFMTLKLNMNNMNFNKKIIISKPIFQHTINNLNIKFYYYNFSLYNIKNNNNYNKYYMTMVSKMMNLLNNNNNNLSKILSYYYNKKVTIEPIKLSYNYLNSEIFSKCISMGDINKYKNGIKNEYSRLLNNTIPKLNDQTISMNYINNIKYINKLKYNNIINNINNNNNNNNLKLNINSSAPYAGHTGSLNINSIYNNMNINNIPMNILMFKYLTGWSITFNGRLSTSKSISRSETQKVLVGTFRNKNYLWSNINNMYKLNYISANHNLSNTSNINKNGKYNIKVKLNYI</sequence>
<evidence type="ECO:0000256" key="2">
    <source>
        <dbReference type="ARBA" id="ARBA00010761"/>
    </source>
</evidence>
<evidence type="ECO:0000256" key="7">
    <source>
        <dbReference type="ARBA" id="ARBA00035430"/>
    </source>
</evidence>
<evidence type="ECO:0000256" key="1">
    <source>
        <dbReference type="ARBA" id="ARBA00004173"/>
    </source>
</evidence>
<name>A0A142DDH3_9SACH</name>
<keyword evidence="3 8" id="KW-0689">Ribosomal protein</keyword>
<protein>
    <recommendedName>
        <fullName evidence="6">Small ribosomal subunit protein uS3m</fullName>
    </recommendedName>
    <alternativeName>
        <fullName evidence="7">Ribosomal protein VAR1, mitochondrial</fullName>
    </alternativeName>
</protein>
<dbReference type="GO" id="GO:0006412">
    <property type="term" value="P:translation"/>
    <property type="evidence" value="ECO:0007669"/>
    <property type="project" value="InterPro"/>
</dbReference>
<reference evidence="8" key="1">
    <citation type="journal article" date="2015" name="Mol. Biol. Evol.">
        <title>Extensive Horizontal Transfer and Homologous Recombination Generate Highly Chimeric Mitochondrial Genomes in Yeast.</title>
        <authorList>
            <person name="Wu B."/>
            <person name="Buljic A."/>
            <person name="Hao W."/>
        </authorList>
    </citation>
    <scope>NUCLEOTIDE SEQUENCE</scope>
    <source>
        <strain evidence="8">CBS 764</strain>
    </source>
</reference>
<evidence type="ECO:0000256" key="3">
    <source>
        <dbReference type="ARBA" id="ARBA00022980"/>
    </source>
</evidence>
<dbReference type="GO" id="GO:1990904">
    <property type="term" value="C:ribonucleoprotein complex"/>
    <property type="evidence" value="ECO:0007669"/>
    <property type="project" value="UniProtKB-KW"/>
</dbReference>
<evidence type="ECO:0000256" key="4">
    <source>
        <dbReference type="ARBA" id="ARBA00023128"/>
    </source>
</evidence>
<dbReference type="GO" id="GO:0005840">
    <property type="term" value="C:ribosome"/>
    <property type="evidence" value="ECO:0007669"/>
    <property type="project" value="UniProtKB-KW"/>
</dbReference>
<comment type="subcellular location">
    <subcellularLocation>
        <location evidence="1">Mitochondrion</location>
    </subcellularLocation>
</comment>
<dbReference type="GO" id="GO:0005739">
    <property type="term" value="C:mitochondrion"/>
    <property type="evidence" value="ECO:0007669"/>
    <property type="project" value="UniProtKB-SubCell"/>
</dbReference>
<dbReference type="AlphaFoldDB" id="A0A142DDH3"/>
<accession>A0A142DDH3</accession>
<keyword evidence="5" id="KW-0687">Ribonucleoprotein</keyword>